<evidence type="ECO:0000256" key="1">
    <source>
        <dbReference type="SAM" id="MobiDB-lite"/>
    </source>
</evidence>
<evidence type="ECO:0000313" key="3">
    <source>
        <dbReference type="Proteomes" id="UP000602510"/>
    </source>
</evidence>
<evidence type="ECO:0000313" key="2">
    <source>
        <dbReference type="EMBL" id="KAF4034750.1"/>
    </source>
</evidence>
<feature type="region of interest" description="Disordered" evidence="1">
    <location>
        <begin position="21"/>
        <end position="148"/>
    </location>
</feature>
<accession>A0A833SY43</accession>
<comment type="caution">
    <text evidence="2">The sequence shown here is derived from an EMBL/GenBank/DDBJ whole genome shotgun (WGS) entry which is preliminary data.</text>
</comment>
<dbReference type="Proteomes" id="UP000602510">
    <property type="component" value="Unassembled WGS sequence"/>
</dbReference>
<feature type="compositionally biased region" description="Polar residues" evidence="1">
    <location>
        <begin position="114"/>
        <end position="126"/>
    </location>
</feature>
<feature type="compositionally biased region" description="Polar residues" evidence="1">
    <location>
        <begin position="203"/>
        <end position="219"/>
    </location>
</feature>
<feature type="region of interest" description="Disordered" evidence="1">
    <location>
        <begin position="190"/>
        <end position="259"/>
    </location>
</feature>
<dbReference type="AlphaFoldDB" id="A0A833SY43"/>
<sequence length="300" mass="32076">MDRVATNKERTAVVADGTVIRHTEETSRDVTSVEASAAVEPPDARGKEDEEAVAGQHTIEPTTVVSRTTIETGVQHEMSPSAEVGGADELLEALTPPEVPQRNEEARGAAMDMTVTQKSPKTPMNTRTRRLRPATTSTEMPRPLTRSVRRRLEEAAMTLEDEPTRRLTATQWLDEYNHDQVLTPTAVKEVNDGSARDMPSAYSLVTDSSSDTRAASNESGDLAVAPGTNRSALEQEEATDGVPDTAAVVPLGLPRGTTSPVVTLESAARAKKNVAVEISRGVACNQQQRASEEPPGSTVG</sequence>
<name>A0A833SY43_PHYIN</name>
<gene>
    <name evidence="2" type="ORF">GN244_ATG13287</name>
</gene>
<proteinExistence type="predicted"/>
<keyword evidence="3" id="KW-1185">Reference proteome</keyword>
<protein>
    <submittedName>
        <fullName evidence="2">Uncharacterized protein</fullName>
    </submittedName>
</protein>
<organism evidence="2 3">
    <name type="scientific">Phytophthora infestans</name>
    <name type="common">Potato late blight agent</name>
    <name type="synonym">Botrytis infestans</name>
    <dbReference type="NCBI Taxonomy" id="4787"/>
    <lineage>
        <taxon>Eukaryota</taxon>
        <taxon>Sar</taxon>
        <taxon>Stramenopiles</taxon>
        <taxon>Oomycota</taxon>
        <taxon>Peronosporomycetes</taxon>
        <taxon>Peronosporales</taxon>
        <taxon>Peronosporaceae</taxon>
        <taxon>Phytophthora</taxon>
    </lineage>
</organism>
<reference evidence="2" key="1">
    <citation type="submission" date="2020-04" db="EMBL/GenBank/DDBJ databases">
        <title>Hybrid Assembly of Korean Phytophthora infestans isolates.</title>
        <authorList>
            <person name="Prokchorchik M."/>
            <person name="Lee Y."/>
            <person name="Seo J."/>
            <person name="Cho J.-H."/>
            <person name="Park Y.-E."/>
            <person name="Jang D.-C."/>
            <person name="Im J.-S."/>
            <person name="Choi J.-G."/>
            <person name="Park H.-J."/>
            <person name="Lee G.-B."/>
            <person name="Lee Y.-G."/>
            <person name="Hong S.-Y."/>
            <person name="Cho K."/>
            <person name="Sohn K.H."/>
        </authorList>
    </citation>
    <scope>NUCLEOTIDE SEQUENCE</scope>
    <source>
        <strain evidence="2">KR_1_A1</strain>
    </source>
</reference>
<feature type="compositionally biased region" description="Polar residues" evidence="1">
    <location>
        <begin position="59"/>
        <end position="72"/>
    </location>
</feature>
<dbReference type="EMBL" id="WSZM01000351">
    <property type="protein sequence ID" value="KAF4034750.1"/>
    <property type="molecule type" value="Genomic_DNA"/>
</dbReference>